<evidence type="ECO:0000256" key="1">
    <source>
        <dbReference type="SAM" id="Phobius"/>
    </source>
</evidence>
<sequence>MILNYVPISFIYFRFLLGPALLIGAFYDINDYWYVIGVSLGFLSDLFDGIIARRLGVSTDKLRSLDSWADTLFYSCLLIIAFYKYHSELMVIIIPLIILISLEV</sequence>
<dbReference type="Gene3D" id="1.20.120.1760">
    <property type="match status" value="1"/>
</dbReference>
<evidence type="ECO:0000313" key="3">
    <source>
        <dbReference type="Proteomes" id="UP000690515"/>
    </source>
</evidence>
<comment type="caution">
    <text evidence="2">The sequence shown here is derived from an EMBL/GenBank/DDBJ whole genome shotgun (WGS) entry which is preliminary data.</text>
</comment>
<gene>
    <name evidence="2" type="ORF">KCG35_25910</name>
</gene>
<protein>
    <submittedName>
        <fullName evidence="2">CDP-alcohol phosphatidyltransferase family protein</fullName>
    </submittedName>
</protein>
<dbReference type="EMBL" id="JAGSOY010000322">
    <property type="protein sequence ID" value="MBU2714491.1"/>
    <property type="molecule type" value="Genomic_DNA"/>
</dbReference>
<name>A0ABS5ZK90_9GAMM</name>
<keyword evidence="1" id="KW-0472">Membrane</keyword>
<dbReference type="RefSeq" id="WP_215822794.1">
    <property type="nucleotide sequence ID" value="NZ_JAGSOY010000322.1"/>
</dbReference>
<organism evidence="2 3">
    <name type="scientific">Zooshikella harenae</name>
    <dbReference type="NCBI Taxonomy" id="2827238"/>
    <lineage>
        <taxon>Bacteria</taxon>
        <taxon>Pseudomonadati</taxon>
        <taxon>Pseudomonadota</taxon>
        <taxon>Gammaproteobacteria</taxon>
        <taxon>Oceanospirillales</taxon>
        <taxon>Zooshikellaceae</taxon>
        <taxon>Zooshikella</taxon>
    </lineage>
</organism>
<keyword evidence="3" id="KW-1185">Reference proteome</keyword>
<evidence type="ECO:0000313" key="2">
    <source>
        <dbReference type="EMBL" id="MBU2714491.1"/>
    </source>
</evidence>
<keyword evidence="1" id="KW-0812">Transmembrane</keyword>
<dbReference type="Pfam" id="PF01066">
    <property type="entry name" value="CDP-OH_P_transf"/>
    <property type="match status" value="1"/>
</dbReference>
<proteinExistence type="predicted"/>
<dbReference type="InterPro" id="IPR000462">
    <property type="entry name" value="CDP-OH_P_trans"/>
</dbReference>
<dbReference type="Proteomes" id="UP000690515">
    <property type="component" value="Unassembled WGS sequence"/>
</dbReference>
<dbReference type="InterPro" id="IPR043130">
    <property type="entry name" value="CDP-OH_PTrfase_TM_dom"/>
</dbReference>
<feature type="transmembrane region" description="Helical" evidence="1">
    <location>
        <begin position="7"/>
        <end position="26"/>
    </location>
</feature>
<feature type="non-terminal residue" evidence="2">
    <location>
        <position position="104"/>
    </location>
</feature>
<reference evidence="2 3" key="1">
    <citation type="submission" date="2021-04" db="EMBL/GenBank/DDBJ databases">
        <authorList>
            <person name="Pira H."/>
            <person name="Risdian C."/>
            <person name="Wink J."/>
        </authorList>
    </citation>
    <scope>NUCLEOTIDE SEQUENCE [LARGE SCALE GENOMIC DNA]</scope>
    <source>
        <strain evidence="2 3">WH53</strain>
    </source>
</reference>
<feature type="transmembrane region" description="Helical" evidence="1">
    <location>
        <begin position="32"/>
        <end position="51"/>
    </location>
</feature>
<feature type="transmembrane region" description="Helical" evidence="1">
    <location>
        <begin position="72"/>
        <end position="102"/>
    </location>
</feature>
<accession>A0ABS5ZK90</accession>
<keyword evidence="1" id="KW-1133">Transmembrane helix</keyword>